<comment type="subcellular location">
    <subcellularLocation>
        <location evidence="1">Cell membrane</location>
        <topology evidence="1">Multi-pass membrane protein</topology>
    </subcellularLocation>
</comment>
<dbReference type="RefSeq" id="WP_386842796.1">
    <property type="nucleotide sequence ID" value="NZ_JBHUMK010000010.1"/>
</dbReference>
<dbReference type="Gene3D" id="1.20.1560.10">
    <property type="entry name" value="ABC transporter type 1, transmembrane domain"/>
    <property type="match status" value="1"/>
</dbReference>
<evidence type="ECO:0000256" key="3">
    <source>
        <dbReference type="ARBA" id="ARBA00022989"/>
    </source>
</evidence>
<accession>A0ABW5P0B4</accession>
<sequence length="132" mass="14409">MSSPAPEILAPPSPQAASPAPVNRRLYAPLWPYRREVALGVLFLLLGVAAELYPPLVWGRVVNEGLTRRDWNYVAGQLLLVGVFAAQQVFSEVQGVLLERVGQRGKAAFQGCGLPWWPAPRKARSDRHNGGA</sequence>
<keyword evidence="2 6" id="KW-0812">Transmembrane</keyword>
<organism evidence="7 8">
    <name type="scientific">Deinococcus taklimakanensis</name>
    <dbReference type="NCBI Taxonomy" id="536443"/>
    <lineage>
        <taxon>Bacteria</taxon>
        <taxon>Thermotogati</taxon>
        <taxon>Deinococcota</taxon>
        <taxon>Deinococci</taxon>
        <taxon>Deinococcales</taxon>
        <taxon>Deinococcaceae</taxon>
        <taxon>Deinococcus</taxon>
    </lineage>
</organism>
<dbReference type="SUPFAM" id="SSF90123">
    <property type="entry name" value="ABC transporter transmembrane region"/>
    <property type="match status" value="1"/>
</dbReference>
<evidence type="ECO:0008006" key="9">
    <source>
        <dbReference type="Google" id="ProtNLM"/>
    </source>
</evidence>
<protein>
    <recommendedName>
        <fullName evidence="9">ABC transmembrane type-1 domain-containing protein</fullName>
    </recommendedName>
</protein>
<evidence type="ECO:0000313" key="8">
    <source>
        <dbReference type="Proteomes" id="UP001597475"/>
    </source>
</evidence>
<evidence type="ECO:0000256" key="1">
    <source>
        <dbReference type="ARBA" id="ARBA00004651"/>
    </source>
</evidence>
<feature type="transmembrane region" description="Helical" evidence="6">
    <location>
        <begin position="37"/>
        <end position="59"/>
    </location>
</feature>
<keyword evidence="8" id="KW-1185">Reference proteome</keyword>
<evidence type="ECO:0000313" key="7">
    <source>
        <dbReference type="EMBL" id="MFD2608356.1"/>
    </source>
</evidence>
<evidence type="ECO:0000256" key="6">
    <source>
        <dbReference type="SAM" id="Phobius"/>
    </source>
</evidence>
<proteinExistence type="predicted"/>
<name>A0ABW5P0B4_9DEIO</name>
<feature type="region of interest" description="Disordered" evidence="5">
    <location>
        <begin position="1"/>
        <end position="20"/>
    </location>
</feature>
<dbReference type="InterPro" id="IPR036640">
    <property type="entry name" value="ABC1_TM_sf"/>
</dbReference>
<keyword evidence="4 6" id="KW-0472">Membrane</keyword>
<evidence type="ECO:0000256" key="5">
    <source>
        <dbReference type="SAM" id="MobiDB-lite"/>
    </source>
</evidence>
<dbReference type="Proteomes" id="UP001597475">
    <property type="component" value="Unassembled WGS sequence"/>
</dbReference>
<gene>
    <name evidence="7" type="ORF">ACFSR9_02740</name>
</gene>
<evidence type="ECO:0000256" key="4">
    <source>
        <dbReference type="ARBA" id="ARBA00023136"/>
    </source>
</evidence>
<comment type="caution">
    <text evidence="7">The sequence shown here is derived from an EMBL/GenBank/DDBJ whole genome shotgun (WGS) entry which is preliminary data.</text>
</comment>
<dbReference type="EMBL" id="JBHUMK010000010">
    <property type="protein sequence ID" value="MFD2608356.1"/>
    <property type="molecule type" value="Genomic_DNA"/>
</dbReference>
<reference evidence="8" key="1">
    <citation type="journal article" date="2019" name="Int. J. Syst. Evol. Microbiol.">
        <title>The Global Catalogue of Microorganisms (GCM) 10K type strain sequencing project: providing services to taxonomists for standard genome sequencing and annotation.</title>
        <authorList>
            <consortium name="The Broad Institute Genomics Platform"/>
            <consortium name="The Broad Institute Genome Sequencing Center for Infectious Disease"/>
            <person name="Wu L."/>
            <person name="Ma J."/>
        </authorList>
    </citation>
    <scope>NUCLEOTIDE SEQUENCE [LARGE SCALE GENOMIC DNA]</scope>
    <source>
        <strain evidence="8">KCTC 33842</strain>
    </source>
</reference>
<evidence type="ECO:0000256" key="2">
    <source>
        <dbReference type="ARBA" id="ARBA00022692"/>
    </source>
</evidence>
<keyword evidence="3 6" id="KW-1133">Transmembrane helix</keyword>